<dbReference type="InterPro" id="IPR051852">
    <property type="entry name" value="Alpha-type_PK"/>
</dbReference>
<protein>
    <submittedName>
        <fullName evidence="8">Kinase-like domain-containing protein</fullName>
    </submittedName>
</protein>
<dbReference type="PANTHER" id="PTHR45992">
    <property type="entry name" value="EUKARYOTIC ELONGATION FACTOR 2 KINASE-RELATED"/>
    <property type="match status" value="1"/>
</dbReference>
<dbReference type="PANTHER" id="PTHR45992:SF2">
    <property type="entry name" value="EUKARYOTIC ELONGATION FACTOR 2 KINASE"/>
    <property type="match status" value="1"/>
</dbReference>
<gene>
    <name evidence="8" type="ORF">DFH07DRAFT_1024288</name>
</gene>
<evidence type="ECO:0000256" key="3">
    <source>
        <dbReference type="ARBA" id="ARBA00022741"/>
    </source>
</evidence>
<dbReference type="SUPFAM" id="SSF56112">
    <property type="entry name" value="Protein kinase-like (PK-like)"/>
    <property type="match status" value="1"/>
</dbReference>
<dbReference type="GO" id="GO:0031037">
    <property type="term" value="P:myosin II filament disassembly"/>
    <property type="evidence" value="ECO:0007669"/>
    <property type="project" value="TreeGrafter"/>
</dbReference>
<dbReference type="CDD" id="cd04515">
    <property type="entry name" value="Alpha_kinase"/>
    <property type="match status" value="1"/>
</dbReference>
<dbReference type="EMBL" id="JARJLG010000054">
    <property type="protein sequence ID" value="KAJ7758876.1"/>
    <property type="molecule type" value="Genomic_DNA"/>
</dbReference>
<accession>A0AAD7J937</accession>
<evidence type="ECO:0000256" key="6">
    <source>
        <dbReference type="SAM" id="MobiDB-lite"/>
    </source>
</evidence>
<evidence type="ECO:0000313" key="9">
    <source>
        <dbReference type="Proteomes" id="UP001215280"/>
    </source>
</evidence>
<dbReference type="Pfam" id="PF02816">
    <property type="entry name" value="Alpha_kinase"/>
    <property type="match status" value="1"/>
</dbReference>
<keyword evidence="9" id="KW-1185">Reference proteome</keyword>
<organism evidence="8 9">
    <name type="scientific">Mycena maculata</name>
    <dbReference type="NCBI Taxonomy" id="230809"/>
    <lineage>
        <taxon>Eukaryota</taxon>
        <taxon>Fungi</taxon>
        <taxon>Dikarya</taxon>
        <taxon>Basidiomycota</taxon>
        <taxon>Agaricomycotina</taxon>
        <taxon>Agaricomycetes</taxon>
        <taxon>Agaricomycetidae</taxon>
        <taxon>Agaricales</taxon>
        <taxon>Marasmiineae</taxon>
        <taxon>Mycenaceae</taxon>
        <taxon>Mycena</taxon>
    </lineage>
</organism>
<evidence type="ECO:0000256" key="1">
    <source>
        <dbReference type="ARBA" id="ARBA00022527"/>
    </source>
</evidence>
<evidence type="ECO:0000259" key="7">
    <source>
        <dbReference type="PROSITE" id="PS51158"/>
    </source>
</evidence>
<sequence>MFEDALAHLLRHWNLDWEKKCSESLTPEHISLCLLGNLGIQPHSTLGTVGQFFDAHDHIHGNHPKKILQGPTTLRLPSPAIYLEGLIVVKEFEDRTGTLAPYFVHTEKENRKRKGIRGPGLNSTKHTRSQLSTPLPTRSEFADLPGFTKVDFVFAPVSVAQDGLVTIEWLDRRAPDDITTWTCPIQDVPFDQGKTKVVYKVIFDGLPWVAKWFFDVGAGTGQVEIQENHNEVVKEATRLSKLGYFLKRFLTEAKRQGVDIEHGIQVTDFRLGIEVVEDSGPSTASGFSLEQYQAAGDPDIIVWLFEPRRSSKNKIGSTLNAFAHYAYLFSQESTVLADLQTATAIDENGEGIQVLFDVMTHTLNGSSGVGDHGKTGIETFLRKHECVNRCKYLHLSREGFESDSELPPEESDDD</sequence>
<feature type="region of interest" description="Disordered" evidence="6">
    <location>
        <begin position="112"/>
        <end position="135"/>
    </location>
</feature>
<dbReference type="InterPro" id="IPR004166">
    <property type="entry name" value="a-kinase_dom"/>
</dbReference>
<evidence type="ECO:0000256" key="5">
    <source>
        <dbReference type="ARBA" id="ARBA00022840"/>
    </source>
</evidence>
<proteinExistence type="predicted"/>
<dbReference type="Gene3D" id="3.20.200.10">
    <property type="entry name" value="MHCK/EF2 kinase"/>
    <property type="match status" value="1"/>
</dbReference>
<evidence type="ECO:0000313" key="8">
    <source>
        <dbReference type="EMBL" id="KAJ7758876.1"/>
    </source>
</evidence>
<reference evidence="8" key="1">
    <citation type="submission" date="2023-03" db="EMBL/GenBank/DDBJ databases">
        <title>Massive genome expansion in bonnet fungi (Mycena s.s.) driven by repeated elements and novel gene families across ecological guilds.</title>
        <authorList>
            <consortium name="Lawrence Berkeley National Laboratory"/>
            <person name="Harder C.B."/>
            <person name="Miyauchi S."/>
            <person name="Viragh M."/>
            <person name="Kuo A."/>
            <person name="Thoen E."/>
            <person name="Andreopoulos B."/>
            <person name="Lu D."/>
            <person name="Skrede I."/>
            <person name="Drula E."/>
            <person name="Henrissat B."/>
            <person name="Morin E."/>
            <person name="Kohler A."/>
            <person name="Barry K."/>
            <person name="LaButti K."/>
            <person name="Morin E."/>
            <person name="Salamov A."/>
            <person name="Lipzen A."/>
            <person name="Mereny Z."/>
            <person name="Hegedus B."/>
            <person name="Baldrian P."/>
            <person name="Stursova M."/>
            <person name="Weitz H."/>
            <person name="Taylor A."/>
            <person name="Grigoriev I.V."/>
            <person name="Nagy L.G."/>
            <person name="Martin F."/>
            <person name="Kauserud H."/>
        </authorList>
    </citation>
    <scope>NUCLEOTIDE SEQUENCE</scope>
    <source>
        <strain evidence="8">CBHHK188m</strain>
    </source>
</reference>
<dbReference type="AlphaFoldDB" id="A0AAD7J937"/>
<name>A0AAD7J937_9AGAR</name>
<keyword evidence="4 8" id="KW-0418">Kinase</keyword>
<dbReference type="GO" id="GO:0005524">
    <property type="term" value="F:ATP binding"/>
    <property type="evidence" value="ECO:0007669"/>
    <property type="project" value="UniProtKB-KW"/>
</dbReference>
<evidence type="ECO:0000256" key="4">
    <source>
        <dbReference type="ARBA" id="ARBA00022777"/>
    </source>
</evidence>
<dbReference type="GO" id="GO:0004674">
    <property type="term" value="F:protein serine/threonine kinase activity"/>
    <property type="evidence" value="ECO:0007669"/>
    <property type="project" value="UniProtKB-KW"/>
</dbReference>
<feature type="compositionally biased region" description="Polar residues" evidence="6">
    <location>
        <begin position="121"/>
        <end position="135"/>
    </location>
</feature>
<dbReference type="PROSITE" id="PS51158">
    <property type="entry name" value="ALPHA_KINASE"/>
    <property type="match status" value="1"/>
</dbReference>
<dbReference type="InterPro" id="IPR011009">
    <property type="entry name" value="Kinase-like_dom_sf"/>
</dbReference>
<keyword evidence="1" id="KW-0723">Serine/threonine-protein kinase</keyword>
<keyword evidence="2" id="KW-0808">Transferase</keyword>
<dbReference type="Proteomes" id="UP001215280">
    <property type="component" value="Unassembled WGS sequence"/>
</dbReference>
<keyword evidence="3" id="KW-0547">Nucleotide-binding</keyword>
<keyword evidence="5" id="KW-0067">ATP-binding</keyword>
<dbReference type="GO" id="GO:1903013">
    <property type="term" value="P:response to differentiation-inducing factor 1"/>
    <property type="evidence" value="ECO:0007669"/>
    <property type="project" value="TreeGrafter"/>
</dbReference>
<comment type="caution">
    <text evidence="8">The sequence shown here is derived from an EMBL/GenBank/DDBJ whole genome shotgun (WGS) entry which is preliminary data.</text>
</comment>
<feature type="domain" description="Alpha-type protein kinase" evidence="7">
    <location>
        <begin position="161"/>
        <end position="398"/>
    </location>
</feature>
<evidence type="ECO:0000256" key="2">
    <source>
        <dbReference type="ARBA" id="ARBA00022679"/>
    </source>
</evidence>